<reference evidence="2 3" key="1">
    <citation type="submission" date="2017-11" db="EMBL/GenBank/DDBJ databases">
        <title>De novo assembly and phasing of dikaryotic genomes from two isolates of Puccinia coronata f. sp. avenae, the causal agent of oat crown rust.</title>
        <authorList>
            <person name="Miller M.E."/>
            <person name="Zhang Y."/>
            <person name="Omidvar V."/>
            <person name="Sperschneider J."/>
            <person name="Schwessinger B."/>
            <person name="Raley C."/>
            <person name="Palmer J.M."/>
            <person name="Garnica D."/>
            <person name="Upadhyaya N."/>
            <person name="Rathjen J."/>
            <person name="Taylor J.M."/>
            <person name="Park R.F."/>
            <person name="Dodds P.N."/>
            <person name="Hirsch C.D."/>
            <person name="Kianian S.F."/>
            <person name="Figueroa M."/>
        </authorList>
    </citation>
    <scope>NUCLEOTIDE SEQUENCE [LARGE SCALE GENOMIC DNA]</scope>
    <source>
        <strain evidence="2">12NC29</strain>
    </source>
</reference>
<keyword evidence="3" id="KW-1185">Reference proteome</keyword>
<sequence length="74" mass="8219">MSGFRVRTSFLLICILGQMGRFQAMERVEEATSVPALVGSGVSSNIISHEHHPSTTKLVGLRLQNPTNLHMEYH</sequence>
<name>A0A2N5SAT9_9BASI</name>
<comment type="caution">
    <text evidence="2">The sequence shown here is derived from an EMBL/GenBank/DDBJ whole genome shotgun (WGS) entry which is preliminary data.</text>
</comment>
<dbReference type="EMBL" id="PGCJ01001063">
    <property type="protein sequence ID" value="PLW10356.1"/>
    <property type="molecule type" value="Genomic_DNA"/>
</dbReference>
<protein>
    <submittedName>
        <fullName evidence="2">Uncharacterized protein</fullName>
    </submittedName>
</protein>
<evidence type="ECO:0000256" key="1">
    <source>
        <dbReference type="SAM" id="SignalP"/>
    </source>
</evidence>
<dbReference type="Proteomes" id="UP000235388">
    <property type="component" value="Unassembled WGS sequence"/>
</dbReference>
<evidence type="ECO:0000313" key="2">
    <source>
        <dbReference type="EMBL" id="PLW10356.1"/>
    </source>
</evidence>
<feature type="signal peptide" evidence="1">
    <location>
        <begin position="1"/>
        <end position="24"/>
    </location>
</feature>
<keyword evidence="1" id="KW-0732">Signal</keyword>
<dbReference type="AlphaFoldDB" id="A0A2N5SAT9"/>
<proteinExistence type="predicted"/>
<evidence type="ECO:0000313" key="3">
    <source>
        <dbReference type="Proteomes" id="UP000235388"/>
    </source>
</evidence>
<accession>A0A2N5SAT9</accession>
<feature type="chain" id="PRO_5014814505" evidence="1">
    <location>
        <begin position="25"/>
        <end position="74"/>
    </location>
</feature>
<organism evidence="2 3">
    <name type="scientific">Puccinia coronata f. sp. avenae</name>
    <dbReference type="NCBI Taxonomy" id="200324"/>
    <lineage>
        <taxon>Eukaryota</taxon>
        <taxon>Fungi</taxon>
        <taxon>Dikarya</taxon>
        <taxon>Basidiomycota</taxon>
        <taxon>Pucciniomycotina</taxon>
        <taxon>Pucciniomycetes</taxon>
        <taxon>Pucciniales</taxon>
        <taxon>Pucciniaceae</taxon>
        <taxon>Puccinia</taxon>
    </lineage>
</organism>
<gene>
    <name evidence="2" type="ORF">PCANC_19662</name>
</gene>